<reference evidence="3" key="1">
    <citation type="journal article" date="2019" name="Int. J. Syst. Evol. Microbiol.">
        <title>The Global Catalogue of Microorganisms (GCM) 10K type strain sequencing project: providing services to taxonomists for standard genome sequencing and annotation.</title>
        <authorList>
            <consortium name="The Broad Institute Genomics Platform"/>
            <consortium name="The Broad Institute Genome Sequencing Center for Infectious Disease"/>
            <person name="Wu L."/>
            <person name="Ma J."/>
        </authorList>
    </citation>
    <scope>NUCLEOTIDE SEQUENCE [LARGE SCALE GENOMIC DNA]</scope>
    <source>
        <strain evidence="3">CCUG 60525</strain>
    </source>
</reference>
<accession>A0ABW3KG13</accession>
<dbReference type="InterPro" id="IPR025188">
    <property type="entry name" value="DUF4113"/>
</dbReference>
<evidence type="ECO:0000259" key="1">
    <source>
        <dbReference type="Pfam" id="PF13438"/>
    </source>
</evidence>
<organism evidence="2 3">
    <name type="scientific">Oceanisphaera ostreae</name>
    <dbReference type="NCBI Taxonomy" id="914151"/>
    <lineage>
        <taxon>Bacteria</taxon>
        <taxon>Pseudomonadati</taxon>
        <taxon>Pseudomonadota</taxon>
        <taxon>Gammaproteobacteria</taxon>
        <taxon>Aeromonadales</taxon>
        <taxon>Aeromonadaceae</taxon>
        <taxon>Oceanisphaera</taxon>
    </lineage>
</organism>
<comment type="caution">
    <text evidence="2">The sequence shown here is derived from an EMBL/GenBank/DDBJ whole genome shotgun (WGS) entry which is preliminary data.</text>
</comment>
<feature type="domain" description="DUF4113" evidence="1">
    <location>
        <begin position="66"/>
        <end position="112"/>
    </location>
</feature>
<evidence type="ECO:0000313" key="3">
    <source>
        <dbReference type="Proteomes" id="UP001597048"/>
    </source>
</evidence>
<dbReference type="Pfam" id="PF13438">
    <property type="entry name" value="DUF4113"/>
    <property type="match status" value="1"/>
</dbReference>
<evidence type="ECO:0000313" key="2">
    <source>
        <dbReference type="EMBL" id="MFD1007948.1"/>
    </source>
</evidence>
<dbReference type="RefSeq" id="WP_379557939.1">
    <property type="nucleotide sequence ID" value="NZ_JBHTJS010000029.1"/>
</dbReference>
<dbReference type="Proteomes" id="UP001597048">
    <property type="component" value="Unassembled WGS sequence"/>
</dbReference>
<sequence length="113" mass="12887">MIVLTLPSADSRELVQAVTLGLERIWKPGYRYQKAAVMLADFWPTGTYQPSLFEAHKTKPSSERPMEVMDSINRSGKGRIFLAAEGIRQPWQMKRTFLSPAYTTRISDLPRVT</sequence>
<keyword evidence="3" id="KW-1185">Reference proteome</keyword>
<name>A0ABW3KG13_9GAMM</name>
<protein>
    <submittedName>
        <fullName evidence="2">DUF4113 domain-containing protein</fullName>
    </submittedName>
</protein>
<proteinExistence type="predicted"/>
<gene>
    <name evidence="2" type="ORF">ACFQ1C_07255</name>
</gene>
<dbReference type="EMBL" id="JBHTJS010000029">
    <property type="protein sequence ID" value="MFD1007948.1"/>
    <property type="molecule type" value="Genomic_DNA"/>
</dbReference>